<feature type="compositionally biased region" description="Low complexity" evidence="1">
    <location>
        <begin position="352"/>
        <end position="369"/>
    </location>
</feature>
<evidence type="ECO:0000313" key="5">
    <source>
        <dbReference type="Proteomes" id="UP001303373"/>
    </source>
</evidence>
<feature type="compositionally biased region" description="Basic and acidic residues" evidence="1">
    <location>
        <begin position="370"/>
        <end position="379"/>
    </location>
</feature>
<dbReference type="Proteomes" id="UP001303373">
    <property type="component" value="Chromosome 3"/>
</dbReference>
<keyword evidence="5" id="KW-1185">Reference proteome</keyword>
<keyword evidence="2" id="KW-1133">Transmembrane helix</keyword>
<dbReference type="CDD" id="cd12087">
    <property type="entry name" value="TM_EGFR-like"/>
    <property type="match status" value="1"/>
</dbReference>
<proteinExistence type="predicted"/>
<sequence length="389" mass="41533">MRLNLTPPTLLHLITAFLLAPQPVTAGPHPALSQRAGFNFNELFARWDCGGTYCGYSSQLCCTAGSTCYTDSNDQAQCGGAAATAAGGYWQYYTTTYTQTDLQTITKVVSSYMGGQAATSVAAATTAICNTGLNESPCGNICCASGQYCFSSGQCASANNGGSSGYVSSLYTAASSTATQTAGAPVQPTSSSTLVVTQTQSPTTTIPFETPVATGANITITSEQTSGSHLSGGAIAGIVIGVLFGLALLGLICFYCCIKGILDGLLALFGVDKRKRRTTEVEEYERRSHHTSGGGGRTWYGASRPSRVSRVEEKNHEGRNFLGFTAGLAALWAVLGLKRRRERRKEEEYSEYSEYSYDTSQYTSPSSASSDRRTRDTRRTRSQSRYSRR</sequence>
<feature type="region of interest" description="Disordered" evidence="1">
    <location>
        <begin position="345"/>
        <end position="389"/>
    </location>
</feature>
<evidence type="ECO:0000256" key="3">
    <source>
        <dbReference type="SAM" id="SignalP"/>
    </source>
</evidence>
<organism evidence="4 5">
    <name type="scientific">Acrodontium crateriforme</name>
    <dbReference type="NCBI Taxonomy" id="150365"/>
    <lineage>
        <taxon>Eukaryota</taxon>
        <taxon>Fungi</taxon>
        <taxon>Dikarya</taxon>
        <taxon>Ascomycota</taxon>
        <taxon>Pezizomycotina</taxon>
        <taxon>Dothideomycetes</taxon>
        <taxon>Dothideomycetidae</taxon>
        <taxon>Mycosphaerellales</taxon>
        <taxon>Teratosphaeriaceae</taxon>
        <taxon>Acrodontium</taxon>
    </lineage>
</organism>
<dbReference type="AlphaFoldDB" id="A0AAQ3R3G8"/>
<name>A0AAQ3R3G8_9PEZI</name>
<keyword evidence="2" id="KW-0472">Membrane</keyword>
<keyword evidence="2" id="KW-0812">Transmembrane</keyword>
<feature type="transmembrane region" description="Helical" evidence="2">
    <location>
        <begin position="234"/>
        <end position="258"/>
    </location>
</feature>
<evidence type="ECO:0000313" key="4">
    <source>
        <dbReference type="EMBL" id="WPG99615.1"/>
    </source>
</evidence>
<accession>A0AAQ3R3G8</accession>
<reference evidence="4 5" key="1">
    <citation type="submission" date="2023-11" db="EMBL/GenBank/DDBJ databases">
        <title>An acidophilic fungus is an integral part of prey digestion in a carnivorous sundew plant.</title>
        <authorList>
            <person name="Tsai I.J."/>
        </authorList>
    </citation>
    <scope>NUCLEOTIDE SEQUENCE [LARGE SCALE GENOMIC DNA]</scope>
    <source>
        <strain evidence="4">169a</strain>
    </source>
</reference>
<gene>
    <name evidence="4" type="ORF">R9X50_00243300</name>
</gene>
<protein>
    <submittedName>
        <fullName evidence="4">Uncharacterized protein</fullName>
    </submittedName>
</protein>
<keyword evidence="3" id="KW-0732">Signal</keyword>
<feature type="chain" id="PRO_5042935465" evidence="3">
    <location>
        <begin position="27"/>
        <end position="389"/>
    </location>
</feature>
<dbReference type="PANTHER" id="PTHR16861">
    <property type="entry name" value="GLYCOPROTEIN 38"/>
    <property type="match status" value="1"/>
</dbReference>
<feature type="region of interest" description="Disordered" evidence="1">
    <location>
        <begin position="279"/>
        <end position="305"/>
    </location>
</feature>
<evidence type="ECO:0000256" key="1">
    <source>
        <dbReference type="SAM" id="MobiDB-lite"/>
    </source>
</evidence>
<evidence type="ECO:0000256" key="2">
    <source>
        <dbReference type="SAM" id="Phobius"/>
    </source>
</evidence>
<feature type="compositionally biased region" description="Basic residues" evidence="1">
    <location>
        <begin position="380"/>
        <end position="389"/>
    </location>
</feature>
<feature type="signal peptide" evidence="3">
    <location>
        <begin position="1"/>
        <end position="26"/>
    </location>
</feature>
<dbReference type="EMBL" id="CP138582">
    <property type="protein sequence ID" value="WPG99615.1"/>
    <property type="molecule type" value="Genomic_DNA"/>
</dbReference>
<dbReference type="PANTHER" id="PTHR16861:SF10">
    <property type="entry name" value="MID2 DOMAIN-CONTAINING PROTEIN"/>
    <property type="match status" value="1"/>
</dbReference>